<dbReference type="InterPro" id="IPR052343">
    <property type="entry name" value="Retrotransposon-Effector_Assoc"/>
</dbReference>
<accession>A0AAV3RUZ3</accession>
<dbReference type="SUPFAM" id="SSF56219">
    <property type="entry name" value="DNase I-like"/>
    <property type="match status" value="1"/>
</dbReference>
<evidence type="ECO:0008006" key="3">
    <source>
        <dbReference type="Google" id="ProtNLM"/>
    </source>
</evidence>
<dbReference type="InterPro" id="IPR036691">
    <property type="entry name" value="Endo/exonu/phosph_ase_sf"/>
</dbReference>
<dbReference type="PANTHER" id="PTHR46890">
    <property type="entry name" value="NON-LTR RETROLELEMENT REVERSE TRANSCRIPTASE-LIKE PROTEIN-RELATED"/>
    <property type="match status" value="1"/>
</dbReference>
<evidence type="ECO:0000313" key="1">
    <source>
        <dbReference type="EMBL" id="GAA0183661.1"/>
    </source>
</evidence>
<name>A0AAV3RUZ3_LITER</name>
<evidence type="ECO:0000313" key="2">
    <source>
        <dbReference type="Proteomes" id="UP001454036"/>
    </source>
</evidence>
<dbReference type="AlphaFoldDB" id="A0AAV3RUZ3"/>
<protein>
    <recommendedName>
        <fullName evidence="3">Reverse transcriptase domain-containing protein</fullName>
    </recommendedName>
</protein>
<sequence length="614" mass="70268">MRLISGLSGLPTVYMGDFNEVLSCTEYVSQRCQRPKWQMDQFRQVVLECGLVDMRYNGYWFTWCNNFISPNSTRTRIDRALGMKEWKIMFPTANVYHLSSNHSDHLPILLGVITTSSKEEALILARDIDKLREVDDVNWCQRSKVLWRVKGDKNTAYFHALSAQRNKSNLISTLQDDEGVWHKSKHDICKVTTDFYVKLFSSQIGGNMFFSGQLQSSQFEPTIIRNLDVFFTKEEVKKCTFSISGSKSPWPDGMPAKFFQFYWDTVGDSLCEMVLNFLNDGRFLRKLNFTYINLIPKVERPINMAQFRPIALCNTAANVIAKVLATRLKKVLPSIISDSQSVFVPDRLITDNILLDTRRTTLLNIGNKGNGLGFNDKWVRLTLVYVEPVTYSLLFNGDQVGYIKSGRGLRQEDPLSPYFFIVCTEGLISLLKGAVLRGELKGIKLGTAEEARVIRDILNLYESWSGQRVNLHKSTIQFSPNVPEQTKNEEQLCKSKDEGGLGFRGTQDFNQALLCKQAWRIITKPDSQLSKTFKARYYPDGDFSTTKLGTNPSFTWRSLLSVRDLLYHGIKWELGNGVSVNVWKHNWVQHTSTNKVITPMDETFKDVRVSDLID</sequence>
<dbReference type="PANTHER" id="PTHR46890:SF48">
    <property type="entry name" value="RNA-DIRECTED DNA POLYMERASE"/>
    <property type="match status" value="1"/>
</dbReference>
<proteinExistence type="predicted"/>
<keyword evidence="2" id="KW-1185">Reference proteome</keyword>
<comment type="caution">
    <text evidence="1">The sequence shown here is derived from an EMBL/GenBank/DDBJ whole genome shotgun (WGS) entry which is preliminary data.</text>
</comment>
<gene>
    <name evidence="1" type="ORF">LIER_42442</name>
</gene>
<dbReference type="EMBL" id="BAABME010029440">
    <property type="protein sequence ID" value="GAA0183661.1"/>
    <property type="molecule type" value="Genomic_DNA"/>
</dbReference>
<reference evidence="1 2" key="1">
    <citation type="submission" date="2024-01" db="EMBL/GenBank/DDBJ databases">
        <title>The complete chloroplast genome sequence of Lithospermum erythrorhizon: insights into the phylogenetic relationship among Boraginaceae species and the maternal lineages of purple gromwells.</title>
        <authorList>
            <person name="Okada T."/>
            <person name="Watanabe K."/>
        </authorList>
    </citation>
    <scope>NUCLEOTIDE SEQUENCE [LARGE SCALE GENOMIC DNA]</scope>
</reference>
<organism evidence="1 2">
    <name type="scientific">Lithospermum erythrorhizon</name>
    <name type="common">Purple gromwell</name>
    <name type="synonym">Lithospermum officinale var. erythrorhizon</name>
    <dbReference type="NCBI Taxonomy" id="34254"/>
    <lineage>
        <taxon>Eukaryota</taxon>
        <taxon>Viridiplantae</taxon>
        <taxon>Streptophyta</taxon>
        <taxon>Embryophyta</taxon>
        <taxon>Tracheophyta</taxon>
        <taxon>Spermatophyta</taxon>
        <taxon>Magnoliopsida</taxon>
        <taxon>eudicotyledons</taxon>
        <taxon>Gunneridae</taxon>
        <taxon>Pentapetalae</taxon>
        <taxon>asterids</taxon>
        <taxon>lamiids</taxon>
        <taxon>Boraginales</taxon>
        <taxon>Boraginaceae</taxon>
        <taxon>Boraginoideae</taxon>
        <taxon>Lithospermeae</taxon>
        <taxon>Lithospermum</taxon>
    </lineage>
</organism>
<dbReference type="Proteomes" id="UP001454036">
    <property type="component" value="Unassembled WGS sequence"/>
</dbReference>
<dbReference type="Gene3D" id="3.60.10.10">
    <property type="entry name" value="Endonuclease/exonuclease/phosphatase"/>
    <property type="match status" value="1"/>
</dbReference>